<gene>
    <name evidence="2" type="ORF">QYT958_LOCUS43363</name>
</gene>
<dbReference type="Pfam" id="PF07679">
    <property type="entry name" value="I-set"/>
    <property type="match status" value="1"/>
</dbReference>
<feature type="domain" description="Immunoglobulin I-set" evidence="1">
    <location>
        <begin position="4"/>
        <end position="39"/>
    </location>
</feature>
<dbReference type="InterPro" id="IPR013783">
    <property type="entry name" value="Ig-like_fold"/>
</dbReference>
<dbReference type="PANTHER" id="PTHR47633">
    <property type="entry name" value="IMMUNOGLOBULIN"/>
    <property type="match status" value="1"/>
</dbReference>
<organism evidence="2 3">
    <name type="scientific">Rotaria socialis</name>
    <dbReference type="NCBI Taxonomy" id="392032"/>
    <lineage>
        <taxon>Eukaryota</taxon>
        <taxon>Metazoa</taxon>
        <taxon>Spiralia</taxon>
        <taxon>Gnathifera</taxon>
        <taxon>Rotifera</taxon>
        <taxon>Eurotatoria</taxon>
        <taxon>Bdelloidea</taxon>
        <taxon>Philodinida</taxon>
        <taxon>Philodinidae</taxon>
        <taxon>Rotaria</taxon>
    </lineage>
</organism>
<evidence type="ECO:0000313" key="3">
    <source>
        <dbReference type="Proteomes" id="UP000663848"/>
    </source>
</evidence>
<comment type="caution">
    <text evidence="2">The sequence shown here is derived from an EMBL/GenBank/DDBJ whole genome shotgun (WGS) entry which is preliminary data.</text>
</comment>
<dbReference type="InterPro" id="IPR013098">
    <property type="entry name" value="Ig_I-set"/>
</dbReference>
<evidence type="ECO:0000313" key="2">
    <source>
        <dbReference type="EMBL" id="CAF5072564.1"/>
    </source>
</evidence>
<dbReference type="EMBL" id="CAJOBR010061078">
    <property type="protein sequence ID" value="CAF5072564.1"/>
    <property type="molecule type" value="Genomic_DNA"/>
</dbReference>
<dbReference type="Gene3D" id="2.60.40.10">
    <property type="entry name" value="Immunoglobulins"/>
    <property type="match status" value="2"/>
</dbReference>
<protein>
    <recommendedName>
        <fullName evidence="1">Immunoglobulin I-set domain-containing protein</fullName>
    </recommendedName>
</protein>
<accession>A0A822DLT1</accession>
<dbReference type="PANTHER" id="PTHR47633:SF4">
    <property type="entry name" value="MYOPALLADIN ISOFORM X1"/>
    <property type="match status" value="1"/>
</dbReference>
<dbReference type="InterPro" id="IPR036179">
    <property type="entry name" value="Ig-like_dom_sf"/>
</dbReference>
<dbReference type="GO" id="GO:0004672">
    <property type="term" value="F:protein kinase activity"/>
    <property type="evidence" value="ECO:0007669"/>
    <property type="project" value="TreeGrafter"/>
</dbReference>
<proteinExistence type="predicted"/>
<feature type="non-terminal residue" evidence="2">
    <location>
        <position position="82"/>
    </location>
</feature>
<dbReference type="Proteomes" id="UP000663848">
    <property type="component" value="Unassembled WGS sequence"/>
</dbReference>
<feature type="non-terminal residue" evidence="2">
    <location>
        <position position="1"/>
    </location>
</feature>
<sequence length="82" mass="9301">DVIKTTLRIDNIVSDDDGTYTIRAKNRAGQKESSSKLNVLAKLKFFKAIQDENIIQGQPVTFQCQIEAIPKPKVTFYINDQE</sequence>
<evidence type="ECO:0000259" key="1">
    <source>
        <dbReference type="Pfam" id="PF07679"/>
    </source>
</evidence>
<dbReference type="SUPFAM" id="SSF48726">
    <property type="entry name" value="Immunoglobulin"/>
    <property type="match status" value="2"/>
</dbReference>
<reference evidence="2" key="1">
    <citation type="submission" date="2021-02" db="EMBL/GenBank/DDBJ databases">
        <authorList>
            <person name="Nowell W R."/>
        </authorList>
    </citation>
    <scope>NUCLEOTIDE SEQUENCE</scope>
</reference>
<name>A0A822DLT1_9BILA</name>
<dbReference type="AlphaFoldDB" id="A0A822DLT1"/>